<dbReference type="InterPro" id="IPR007526">
    <property type="entry name" value="SWIRM"/>
</dbReference>
<feature type="domain" description="Myb-like" evidence="6">
    <location>
        <begin position="234"/>
        <end position="278"/>
    </location>
</feature>
<evidence type="ECO:0000256" key="1">
    <source>
        <dbReference type="ARBA" id="ARBA00023015"/>
    </source>
</evidence>
<evidence type="ECO:0008006" key="11">
    <source>
        <dbReference type="Google" id="ProtNLM"/>
    </source>
</evidence>
<dbReference type="Gene3D" id="1.10.10.60">
    <property type="entry name" value="Homeodomain-like"/>
    <property type="match status" value="1"/>
</dbReference>
<keyword evidence="2" id="KW-0238">DNA-binding</keyword>
<dbReference type="PANTHER" id="PTHR12802:SF140">
    <property type="entry name" value="SWI_SNF COMPLEX SUBUNIT SWI3A"/>
    <property type="match status" value="1"/>
</dbReference>
<gene>
    <name evidence="9" type="ORF">C4D60_Mb09t14830</name>
</gene>
<sequence>MPPSSEGSDLADRELYSIPSSASTVTIPLSFVDQRWFRWDDIDDTERRCLPEFFDGSSTSRNPRVYKEYRDFIISKYREDPTKCITFTEIRKSMIGDVGYLHKVFLFLEKWGLINFGAKVPKTSVEDAGPKVVVEEGPPADVQVVPACIPQRKLVGMASSVGGETGFKLPPLTSYSDVFGDWLPKRGLVCGICGDQSAAGGYESLQADGRTTEDSNHQVDDGAKAEGSANNVISAWTDAETLLLLEAVLKHGDDWALIAQHVRTKSKLDCIARLIQLPFGEHILGSINERPLKRRCLLSFVHAADSLIKQVAGFSTVAGAQIASAAADAAIVALCSENISARKNFSINKYGENDLLYTNNDHNSGLKIEDQDMELHKQTVVSEKSLSATAFQVRAAIATALGAVAARAKLLADQEEREIELLMASIIEVQLRKIQCKIKHFEELEFMMEHEYTLLQKEKESTLEEWVMVLQQAFQAGIPRWSDDGLPKPFTTM</sequence>
<keyword evidence="10" id="KW-1185">Reference proteome</keyword>
<evidence type="ECO:0000259" key="8">
    <source>
        <dbReference type="PROSITE" id="PS51293"/>
    </source>
</evidence>
<protein>
    <recommendedName>
        <fullName evidence="11">SWIRM domain-containing protein</fullName>
    </recommendedName>
</protein>
<dbReference type="PROSITE" id="PS50090">
    <property type="entry name" value="MYB_LIKE"/>
    <property type="match status" value="1"/>
</dbReference>
<evidence type="ECO:0000256" key="4">
    <source>
        <dbReference type="ARBA" id="ARBA00023242"/>
    </source>
</evidence>
<organism evidence="9 10">
    <name type="scientific">Musa balbisiana</name>
    <name type="common">Banana</name>
    <dbReference type="NCBI Taxonomy" id="52838"/>
    <lineage>
        <taxon>Eukaryota</taxon>
        <taxon>Viridiplantae</taxon>
        <taxon>Streptophyta</taxon>
        <taxon>Embryophyta</taxon>
        <taxon>Tracheophyta</taxon>
        <taxon>Spermatophyta</taxon>
        <taxon>Magnoliopsida</taxon>
        <taxon>Liliopsida</taxon>
        <taxon>Zingiberales</taxon>
        <taxon>Musaceae</taxon>
        <taxon>Musa</taxon>
    </lineage>
</organism>
<evidence type="ECO:0000259" key="6">
    <source>
        <dbReference type="PROSITE" id="PS50090"/>
    </source>
</evidence>
<dbReference type="InterPro" id="IPR032451">
    <property type="entry name" value="SMARCC_C"/>
</dbReference>
<dbReference type="InterPro" id="IPR009057">
    <property type="entry name" value="Homeodomain-like_sf"/>
</dbReference>
<dbReference type="SUPFAM" id="SSF46689">
    <property type="entry name" value="Homeodomain-like"/>
    <property type="match status" value="2"/>
</dbReference>
<feature type="domain" description="SANT" evidence="8">
    <location>
        <begin position="231"/>
        <end position="282"/>
    </location>
</feature>
<dbReference type="PROSITE" id="PS50934">
    <property type="entry name" value="SWIRM"/>
    <property type="match status" value="1"/>
</dbReference>
<evidence type="ECO:0000256" key="2">
    <source>
        <dbReference type="ARBA" id="ARBA00023125"/>
    </source>
</evidence>
<feature type="coiled-coil region" evidence="5">
    <location>
        <begin position="405"/>
        <end position="432"/>
    </location>
</feature>
<feature type="domain" description="SWIRM" evidence="7">
    <location>
        <begin position="28"/>
        <end position="125"/>
    </location>
</feature>
<dbReference type="GO" id="GO:0003677">
    <property type="term" value="F:DNA binding"/>
    <property type="evidence" value="ECO:0007669"/>
    <property type="project" value="UniProtKB-KW"/>
</dbReference>
<dbReference type="Pfam" id="PF16495">
    <property type="entry name" value="SWIRM-assoc_1"/>
    <property type="match status" value="1"/>
</dbReference>
<dbReference type="AlphaFoldDB" id="A0A4S8IGJ5"/>
<name>A0A4S8IGJ5_MUSBA</name>
<dbReference type="PROSITE" id="PS51293">
    <property type="entry name" value="SANT"/>
    <property type="match status" value="1"/>
</dbReference>
<keyword evidence="5" id="KW-0175">Coiled coil</keyword>
<accession>A0A4S8IGJ5</accession>
<dbReference type="SMART" id="SM00717">
    <property type="entry name" value="SANT"/>
    <property type="match status" value="1"/>
</dbReference>
<evidence type="ECO:0000256" key="5">
    <source>
        <dbReference type="SAM" id="Coils"/>
    </source>
</evidence>
<dbReference type="EMBL" id="PYDT01000010">
    <property type="protein sequence ID" value="THU47375.1"/>
    <property type="molecule type" value="Genomic_DNA"/>
</dbReference>
<evidence type="ECO:0000256" key="3">
    <source>
        <dbReference type="ARBA" id="ARBA00023163"/>
    </source>
</evidence>
<dbReference type="FunFam" id="1.10.10.10:FF:000020">
    <property type="entry name" value="SWI/SNF complex subunit SMARCC2 isoform c"/>
    <property type="match status" value="1"/>
</dbReference>
<dbReference type="STRING" id="52838.A0A4S8IGJ5"/>
<comment type="caution">
    <text evidence="9">The sequence shown here is derived from an EMBL/GenBank/DDBJ whole genome shotgun (WGS) entry which is preliminary data.</text>
</comment>
<keyword evidence="1" id="KW-0805">Transcription regulation</keyword>
<keyword evidence="3" id="KW-0804">Transcription</keyword>
<dbReference type="Pfam" id="PF00249">
    <property type="entry name" value="Myb_DNA-binding"/>
    <property type="match status" value="1"/>
</dbReference>
<dbReference type="InterPro" id="IPR001005">
    <property type="entry name" value="SANT/Myb"/>
</dbReference>
<dbReference type="InterPro" id="IPR017884">
    <property type="entry name" value="SANT_dom"/>
</dbReference>
<dbReference type="CDD" id="cd00167">
    <property type="entry name" value="SANT"/>
    <property type="match status" value="1"/>
</dbReference>
<reference evidence="9 10" key="1">
    <citation type="journal article" date="2019" name="Nat. Plants">
        <title>Genome sequencing of Musa balbisiana reveals subgenome evolution and function divergence in polyploid bananas.</title>
        <authorList>
            <person name="Yao X."/>
        </authorList>
    </citation>
    <scope>NUCLEOTIDE SEQUENCE [LARGE SCALE GENOMIC DNA]</scope>
    <source>
        <strain evidence="10">cv. DH-PKW</strain>
        <tissue evidence="9">Leaves</tissue>
    </source>
</reference>
<evidence type="ECO:0000313" key="9">
    <source>
        <dbReference type="EMBL" id="THU47375.1"/>
    </source>
</evidence>
<evidence type="ECO:0000313" key="10">
    <source>
        <dbReference type="Proteomes" id="UP000317650"/>
    </source>
</evidence>
<dbReference type="GO" id="GO:0005634">
    <property type="term" value="C:nucleus"/>
    <property type="evidence" value="ECO:0007669"/>
    <property type="project" value="UniProtKB-ARBA"/>
</dbReference>
<proteinExistence type="predicted"/>
<dbReference type="PANTHER" id="PTHR12802">
    <property type="entry name" value="SWI/SNF COMPLEX-RELATED"/>
    <property type="match status" value="1"/>
</dbReference>
<evidence type="ECO:0000259" key="7">
    <source>
        <dbReference type="PROSITE" id="PS50934"/>
    </source>
</evidence>
<dbReference type="Proteomes" id="UP000317650">
    <property type="component" value="Chromosome 9"/>
</dbReference>
<keyword evidence="4" id="KW-0539">Nucleus</keyword>
<dbReference type="Gene3D" id="1.10.10.10">
    <property type="entry name" value="Winged helix-like DNA-binding domain superfamily/Winged helix DNA-binding domain"/>
    <property type="match status" value="1"/>
</dbReference>
<dbReference type="Pfam" id="PF04433">
    <property type="entry name" value="SWIRM"/>
    <property type="match status" value="1"/>
</dbReference>
<dbReference type="InterPro" id="IPR036388">
    <property type="entry name" value="WH-like_DNA-bd_sf"/>
</dbReference>